<comment type="caution">
    <text evidence="3">The sequence shown here is derived from an EMBL/GenBank/DDBJ whole genome shotgun (WGS) entry which is preliminary data.</text>
</comment>
<accession>A0A1F5YS31</accession>
<evidence type="ECO:0000256" key="2">
    <source>
        <dbReference type="RuleBase" id="RU362080"/>
    </source>
</evidence>
<protein>
    <recommendedName>
        <fullName evidence="2">Antitoxin</fullName>
    </recommendedName>
</protein>
<comment type="similarity">
    <text evidence="1 2">Belongs to the phD/YefM antitoxin family.</text>
</comment>
<organism evidence="3 4">
    <name type="scientific">Candidatus Gottesmanbacteria bacterium RBG_16_37_8</name>
    <dbReference type="NCBI Taxonomy" id="1798371"/>
    <lineage>
        <taxon>Bacteria</taxon>
        <taxon>Candidatus Gottesmaniibacteriota</taxon>
    </lineage>
</organism>
<dbReference type="STRING" id="1798371.A2W14_04395"/>
<dbReference type="Pfam" id="PF02604">
    <property type="entry name" value="PhdYeFM_antitox"/>
    <property type="match status" value="1"/>
</dbReference>
<evidence type="ECO:0000313" key="4">
    <source>
        <dbReference type="Proteomes" id="UP000176665"/>
    </source>
</evidence>
<dbReference type="InterPro" id="IPR036165">
    <property type="entry name" value="YefM-like_sf"/>
</dbReference>
<dbReference type="AlphaFoldDB" id="A0A1F5YS31"/>
<gene>
    <name evidence="3" type="ORF">A2W14_04395</name>
</gene>
<reference evidence="3 4" key="1">
    <citation type="journal article" date="2016" name="Nat. Commun.">
        <title>Thousands of microbial genomes shed light on interconnected biogeochemical processes in an aquifer system.</title>
        <authorList>
            <person name="Anantharaman K."/>
            <person name="Brown C.T."/>
            <person name="Hug L.A."/>
            <person name="Sharon I."/>
            <person name="Castelle C.J."/>
            <person name="Probst A.J."/>
            <person name="Thomas B.C."/>
            <person name="Singh A."/>
            <person name="Wilkins M.J."/>
            <person name="Karaoz U."/>
            <person name="Brodie E.L."/>
            <person name="Williams K.H."/>
            <person name="Hubbard S.S."/>
            <person name="Banfield J.F."/>
        </authorList>
    </citation>
    <scope>NUCLEOTIDE SEQUENCE [LARGE SCALE GENOMIC DNA]</scope>
</reference>
<dbReference type="EMBL" id="MFJA01000044">
    <property type="protein sequence ID" value="OGG02989.1"/>
    <property type="molecule type" value="Genomic_DNA"/>
</dbReference>
<dbReference type="Gene3D" id="3.40.1620.10">
    <property type="entry name" value="YefM-like domain"/>
    <property type="match status" value="1"/>
</dbReference>
<dbReference type="NCBIfam" id="TIGR01552">
    <property type="entry name" value="phd_fam"/>
    <property type="match status" value="1"/>
</dbReference>
<sequence>MQTIVSKSQFKPRALEYLRKVEQEKKPLTITHAGKPVVKVVPIKEKDEDEKLLKELRNSVLWYGDIVSPVGIDDWEALK</sequence>
<dbReference type="Proteomes" id="UP000176665">
    <property type="component" value="Unassembled WGS sequence"/>
</dbReference>
<name>A0A1F5YS31_9BACT</name>
<dbReference type="InterPro" id="IPR006442">
    <property type="entry name" value="Antitoxin_Phd/YefM"/>
</dbReference>
<proteinExistence type="inferred from homology"/>
<evidence type="ECO:0000256" key="1">
    <source>
        <dbReference type="ARBA" id="ARBA00009981"/>
    </source>
</evidence>
<evidence type="ECO:0000313" key="3">
    <source>
        <dbReference type="EMBL" id="OGG02989.1"/>
    </source>
</evidence>
<dbReference type="SUPFAM" id="SSF143120">
    <property type="entry name" value="YefM-like"/>
    <property type="match status" value="1"/>
</dbReference>
<comment type="function">
    <text evidence="2">Antitoxin component of a type II toxin-antitoxin (TA) system.</text>
</comment>